<evidence type="ECO:0000313" key="2">
    <source>
        <dbReference type="EMBL" id="THH33050.1"/>
    </source>
</evidence>
<keyword evidence="3" id="KW-1185">Reference proteome</keyword>
<reference evidence="2 3" key="1">
    <citation type="submission" date="2019-02" db="EMBL/GenBank/DDBJ databases">
        <title>Genome sequencing of the rare red list fungi Antrodiella citrinella (Flaviporus citrinellus).</title>
        <authorList>
            <person name="Buettner E."/>
            <person name="Kellner H."/>
        </authorList>
    </citation>
    <scope>NUCLEOTIDE SEQUENCE [LARGE SCALE GENOMIC DNA]</scope>
    <source>
        <strain evidence="2 3">DSM 108506</strain>
    </source>
</reference>
<feature type="compositionally biased region" description="Polar residues" evidence="1">
    <location>
        <begin position="174"/>
        <end position="185"/>
    </location>
</feature>
<organism evidence="2 3">
    <name type="scientific">Antrodiella citrinella</name>
    <dbReference type="NCBI Taxonomy" id="2447956"/>
    <lineage>
        <taxon>Eukaryota</taxon>
        <taxon>Fungi</taxon>
        <taxon>Dikarya</taxon>
        <taxon>Basidiomycota</taxon>
        <taxon>Agaricomycotina</taxon>
        <taxon>Agaricomycetes</taxon>
        <taxon>Polyporales</taxon>
        <taxon>Steccherinaceae</taxon>
        <taxon>Antrodiella</taxon>
    </lineage>
</organism>
<dbReference type="EMBL" id="SGPM01000011">
    <property type="protein sequence ID" value="THH33050.1"/>
    <property type="molecule type" value="Genomic_DNA"/>
</dbReference>
<feature type="compositionally biased region" description="Acidic residues" evidence="1">
    <location>
        <begin position="110"/>
        <end position="127"/>
    </location>
</feature>
<feature type="region of interest" description="Disordered" evidence="1">
    <location>
        <begin position="1"/>
        <end position="231"/>
    </location>
</feature>
<feature type="compositionally biased region" description="Acidic residues" evidence="1">
    <location>
        <begin position="187"/>
        <end position="200"/>
    </location>
</feature>
<name>A0A4S4NAT4_9APHY</name>
<protein>
    <submittedName>
        <fullName evidence="2">Uncharacterized protein</fullName>
    </submittedName>
</protein>
<proteinExistence type="predicted"/>
<feature type="compositionally biased region" description="Polar residues" evidence="1">
    <location>
        <begin position="136"/>
        <end position="148"/>
    </location>
</feature>
<evidence type="ECO:0000256" key="1">
    <source>
        <dbReference type="SAM" id="MobiDB-lite"/>
    </source>
</evidence>
<feature type="compositionally biased region" description="Acidic residues" evidence="1">
    <location>
        <begin position="34"/>
        <end position="48"/>
    </location>
</feature>
<comment type="caution">
    <text evidence="2">The sequence shown here is derived from an EMBL/GenBank/DDBJ whole genome shotgun (WGS) entry which is preliminary data.</text>
</comment>
<dbReference type="AlphaFoldDB" id="A0A4S4NAT4"/>
<accession>A0A4S4NAT4</accession>
<gene>
    <name evidence="2" type="ORF">EUX98_g1100</name>
</gene>
<dbReference type="Proteomes" id="UP000308730">
    <property type="component" value="Unassembled WGS sequence"/>
</dbReference>
<sequence length="281" mass="31616">MNKSYLSKILHQDSEIPVVATAGTLKDPEVHEPEDTESPSLSDSDEDRCEVSGLISAEDPHRLPSAALDAVSPEADHWQGPAVGTSNRLSSVEADQEDEETREIDHLQTTDDEEVAPPEASETEDAVDSLRKVSKQADQTQEMDQLQTSDDEEVSQRPPKPRTLWDSPRKVSKQADQTQEMDQLQTSDDEEEASETEDVVDSPRKVSKQADLIRQRRRSIKHDELQDGETENPDYVGKTCVRCRHLKKTRPYHKHVCIVAEPFTRCKKCTKGGRVCKWTSS</sequence>
<evidence type="ECO:0000313" key="3">
    <source>
        <dbReference type="Proteomes" id="UP000308730"/>
    </source>
</evidence>